<dbReference type="InterPro" id="IPR035926">
    <property type="entry name" value="NusB-like_sf"/>
</dbReference>
<evidence type="ECO:0000256" key="2">
    <source>
        <dbReference type="ARBA" id="ARBA00022814"/>
    </source>
</evidence>
<dbReference type="AlphaFoldDB" id="C7GCC8"/>
<dbReference type="NCBIfam" id="TIGR01951">
    <property type="entry name" value="nusB"/>
    <property type="match status" value="1"/>
</dbReference>
<evidence type="ECO:0000313" key="9">
    <source>
        <dbReference type="Proteomes" id="UP000004828"/>
    </source>
</evidence>
<dbReference type="Pfam" id="PF01029">
    <property type="entry name" value="NusB"/>
    <property type="match status" value="1"/>
</dbReference>
<evidence type="ECO:0000259" key="7">
    <source>
        <dbReference type="Pfam" id="PF01029"/>
    </source>
</evidence>
<dbReference type="HOGENOM" id="CLU_087843_3_1_9"/>
<dbReference type="GO" id="GO:0006353">
    <property type="term" value="P:DNA-templated transcription termination"/>
    <property type="evidence" value="ECO:0007669"/>
    <property type="project" value="UniProtKB-UniRule"/>
</dbReference>
<dbReference type="PANTHER" id="PTHR11078">
    <property type="entry name" value="N UTILIZATION SUBSTANCE PROTEIN B-RELATED"/>
    <property type="match status" value="1"/>
</dbReference>
<accession>C7GCC8</accession>
<dbReference type="EMBL" id="ABYJ02000113">
    <property type="protein sequence ID" value="EEV00538.1"/>
    <property type="molecule type" value="Genomic_DNA"/>
</dbReference>
<dbReference type="GO" id="GO:0003723">
    <property type="term" value="F:RNA binding"/>
    <property type="evidence" value="ECO:0007669"/>
    <property type="project" value="UniProtKB-UniRule"/>
</dbReference>
<dbReference type="GO" id="GO:0005829">
    <property type="term" value="C:cytosol"/>
    <property type="evidence" value="ECO:0007669"/>
    <property type="project" value="TreeGrafter"/>
</dbReference>
<reference evidence="8 9" key="1">
    <citation type="submission" date="2009-08" db="EMBL/GenBank/DDBJ databases">
        <authorList>
            <person name="Weinstock G."/>
            <person name="Sodergren E."/>
            <person name="Clifton S."/>
            <person name="Fulton L."/>
            <person name="Fulton B."/>
            <person name="Courtney L."/>
            <person name="Fronick C."/>
            <person name="Harrison M."/>
            <person name="Strong C."/>
            <person name="Farmer C."/>
            <person name="Delahaunty K."/>
            <person name="Markovic C."/>
            <person name="Hall O."/>
            <person name="Minx P."/>
            <person name="Tomlinson C."/>
            <person name="Mitreva M."/>
            <person name="Nelson J."/>
            <person name="Hou S."/>
            <person name="Wollam A."/>
            <person name="Pepin K.H."/>
            <person name="Johnson M."/>
            <person name="Bhonagiri V."/>
            <person name="Nash W.E."/>
            <person name="Warren W."/>
            <person name="Chinwalla A."/>
            <person name="Mardis E.R."/>
            <person name="Wilson R.K."/>
        </authorList>
    </citation>
    <scope>NUCLEOTIDE SEQUENCE [LARGE SCALE GENOMIC DNA]</scope>
    <source>
        <strain evidence="8 9">L1-82</strain>
    </source>
</reference>
<evidence type="ECO:0000256" key="6">
    <source>
        <dbReference type="HAMAP-Rule" id="MF_00073"/>
    </source>
</evidence>
<protein>
    <recommendedName>
        <fullName evidence="6">Transcription antitermination protein NusB</fullName>
    </recommendedName>
    <alternativeName>
        <fullName evidence="6">Antitermination factor NusB</fullName>
    </alternativeName>
</protein>
<dbReference type="GO" id="GO:0031564">
    <property type="term" value="P:transcription antitermination"/>
    <property type="evidence" value="ECO:0007669"/>
    <property type="project" value="UniProtKB-KW"/>
</dbReference>
<dbReference type="Proteomes" id="UP000004828">
    <property type="component" value="Unassembled WGS sequence"/>
</dbReference>
<evidence type="ECO:0000256" key="1">
    <source>
        <dbReference type="ARBA" id="ARBA00005952"/>
    </source>
</evidence>
<dbReference type="InterPro" id="IPR006027">
    <property type="entry name" value="NusB_RsmB_TIM44"/>
</dbReference>
<comment type="similarity">
    <text evidence="1 6">Belongs to the NusB family.</text>
</comment>
<sequence>MRKRIQEERMTEEKNMTRREIREQVFKMLFRVEFYNQEEMSEQIALCEDDACNWKEKDKTYIFEKVEKISEKLEEIDAKINEVSEGWKTGRMGKVDLTLIRLAVYEMLYEEDVPAKVAINEAVELAKQYGTDNSPSFVNGVLAKLV</sequence>
<keyword evidence="2 6" id="KW-0889">Transcription antitermination</keyword>
<organism evidence="8 9">
    <name type="scientific">Roseburia intestinalis L1-82</name>
    <dbReference type="NCBI Taxonomy" id="536231"/>
    <lineage>
        <taxon>Bacteria</taxon>
        <taxon>Bacillati</taxon>
        <taxon>Bacillota</taxon>
        <taxon>Clostridia</taxon>
        <taxon>Lachnospirales</taxon>
        <taxon>Lachnospiraceae</taxon>
        <taxon>Roseburia</taxon>
    </lineage>
</organism>
<keyword evidence="4 6" id="KW-0805">Transcription regulation</keyword>
<evidence type="ECO:0000313" key="8">
    <source>
        <dbReference type="EMBL" id="EEV00538.1"/>
    </source>
</evidence>
<dbReference type="InterPro" id="IPR011605">
    <property type="entry name" value="NusB_fam"/>
</dbReference>
<keyword evidence="5 6" id="KW-0804">Transcription</keyword>
<keyword evidence="3 6" id="KW-0694">RNA-binding</keyword>
<dbReference type="HAMAP" id="MF_00073">
    <property type="entry name" value="NusB"/>
    <property type="match status" value="1"/>
</dbReference>
<dbReference type="PANTHER" id="PTHR11078:SF3">
    <property type="entry name" value="ANTITERMINATION NUSB DOMAIN-CONTAINING PROTEIN"/>
    <property type="match status" value="1"/>
</dbReference>
<evidence type="ECO:0000256" key="3">
    <source>
        <dbReference type="ARBA" id="ARBA00022884"/>
    </source>
</evidence>
<dbReference type="Gene3D" id="1.10.940.10">
    <property type="entry name" value="NusB-like"/>
    <property type="match status" value="1"/>
</dbReference>
<evidence type="ECO:0000256" key="4">
    <source>
        <dbReference type="ARBA" id="ARBA00023015"/>
    </source>
</evidence>
<gene>
    <name evidence="6 8" type="primary">nusB</name>
    <name evidence="8" type="ORF">ROSINTL182_07564</name>
</gene>
<comment type="caution">
    <text evidence="8">The sequence shown here is derived from an EMBL/GenBank/DDBJ whole genome shotgun (WGS) entry which is preliminary data.</text>
</comment>
<dbReference type="SUPFAM" id="SSF48013">
    <property type="entry name" value="NusB-like"/>
    <property type="match status" value="1"/>
</dbReference>
<evidence type="ECO:0000256" key="5">
    <source>
        <dbReference type="ARBA" id="ARBA00023163"/>
    </source>
</evidence>
<feature type="domain" description="NusB/RsmB/TIM44" evidence="7">
    <location>
        <begin position="20"/>
        <end position="145"/>
    </location>
</feature>
<proteinExistence type="inferred from homology"/>
<name>C7GCC8_9FIRM</name>
<comment type="function">
    <text evidence="6">Involved in transcription antitermination. Required for transcription of ribosomal RNA (rRNA) genes. Binds specifically to the boxA antiterminator sequence of the ribosomal RNA (rrn) operons.</text>
</comment>